<keyword evidence="2" id="KW-0711">Selenium</keyword>
<dbReference type="EMBL" id="JACVVK020000139">
    <property type="protein sequence ID" value="KAK7489331.1"/>
    <property type="molecule type" value="Genomic_DNA"/>
</dbReference>
<dbReference type="PANTHER" id="PTHR23300">
    <property type="entry name" value="METHANETHIOL OXIDASE"/>
    <property type="match status" value="1"/>
</dbReference>
<evidence type="ECO:0000256" key="2">
    <source>
        <dbReference type="ARBA" id="ARBA00023266"/>
    </source>
</evidence>
<dbReference type="Pfam" id="PF05694">
    <property type="entry name" value="SBP56"/>
    <property type="match status" value="1"/>
</dbReference>
<comment type="caution">
    <text evidence="3">The sequence shown here is derived from an EMBL/GenBank/DDBJ whole genome shotgun (WGS) entry which is preliminary data.</text>
</comment>
<dbReference type="AlphaFoldDB" id="A0ABD0KQH6"/>
<reference evidence="3 4" key="1">
    <citation type="journal article" date="2023" name="Sci. Data">
        <title>Genome assembly of the Korean intertidal mud-creeper Batillaria attramentaria.</title>
        <authorList>
            <person name="Patra A.K."/>
            <person name="Ho P.T."/>
            <person name="Jun S."/>
            <person name="Lee S.J."/>
            <person name="Kim Y."/>
            <person name="Won Y.J."/>
        </authorList>
    </citation>
    <scope>NUCLEOTIDE SEQUENCE [LARGE SCALE GENOMIC DNA]</scope>
    <source>
        <strain evidence="3">Wonlab-2016</strain>
    </source>
</reference>
<protein>
    <recommendedName>
        <fullName evidence="5">Methanethiol oxidase</fullName>
    </recommendedName>
</protein>
<dbReference type="InterPro" id="IPR008826">
    <property type="entry name" value="Se-bd"/>
</dbReference>
<accession>A0ABD0KQH6</accession>
<organism evidence="3 4">
    <name type="scientific">Batillaria attramentaria</name>
    <dbReference type="NCBI Taxonomy" id="370345"/>
    <lineage>
        <taxon>Eukaryota</taxon>
        <taxon>Metazoa</taxon>
        <taxon>Spiralia</taxon>
        <taxon>Lophotrochozoa</taxon>
        <taxon>Mollusca</taxon>
        <taxon>Gastropoda</taxon>
        <taxon>Caenogastropoda</taxon>
        <taxon>Sorbeoconcha</taxon>
        <taxon>Cerithioidea</taxon>
        <taxon>Batillariidae</taxon>
        <taxon>Batillaria</taxon>
    </lineage>
</organism>
<keyword evidence="4" id="KW-1185">Reference proteome</keyword>
<dbReference type="PANTHER" id="PTHR23300:SF0">
    <property type="entry name" value="METHANETHIOL OXIDASE"/>
    <property type="match status" value="1"/>
</dbReference>
<name>A0ABD0KQH6_9CAEN</name>
<gene>
    <name evidence="3" type="ORF">BaRGS_00019439</name>
</gene>
<comment type="similarity">
    <text evidence="1">Belongs to the selenium-binding protein family.</text>
</comment>
<proteinExistence type="inferred from homology"/>
<evidence type="ECO:0000256" key="1">
    <source>
        <dbReference type="ARBA" id="ARBA00005606"/>
    </source>
</evidence>
<sequence>MRNGPRERLVYLPCIVPPDSRQNRANYVATVDVDPQSPTYCKVIHRLYIPYTSDELHHTGWNACSSCHDDPSKKRDKMILPCLDGDRIYVVDMGTDPREPRLHKIVETIDVQKQTGLGSPHTSHCLASGQIMISCVGDADGNGGKSGFILLDGQDFDIIGNWEKGSKVPDFGYDFWYQPRHNVMVSSEWGAPRAWKGGFKVDDVKSGLYGHKIHVWDWQQHTLKQSLDLGPDGMIPLEVRFLHNPDAAEGTNWAAEKVIAVPDKGVSGWALPNMPGLITDILVSLDDRFLYFSNWLHGDIRQYDITDTRNPKLVGQVWLGGSICTDKNVKVTRDTERSTQPEPITLKNGKRLEGGPQMIQMSLDGKRLYVTNSLYSAWDVQFYPEMARQGSVMLQIDVDTERGGLTLNKNFLVDFGDEPNGPVLAHEIRYPGGDCTSDIWI</sequence>
<dbReference type="Proteomes" id="UP001519460">
    <property type="component" value="Unassembled WGS sequence"/>
</dbReference>
<evidence type="ECO:0000313" key="3">
    <source>
        <dbReference type="EMBL" id="KAK7489331.1"/>
    </source>
</evidence>
<evidence type="ECO:0008006" key="5">
    <source>
        <dbReference type="Google" id="ProtNLM"/>
    </source>
</evidence>
<dbReference type="SUPFAM" id="SSF75011">
    <property type="entry name" value="3-carboxy-cis,cis-mucoante lactonizing enzyme"/>
    <property type="match status" value="1"/>
</dbReference>
<evidence type="ECO:0000313" key="4">
    <source>
        <dbReference type="Proteomes" id="UP001519460"/>
    </source>
</evidence>